<name>A0AAE5CDD8_9BACT</name>
<keyword evidence="1" id="KW-1133">Transmembrane helix</keyword>
<evidence type="ECO:0008006" key="4">
    <source>
        <dbReference type="Google" id="ProtNLM"/>
    </source>
</evidence>
<dbReference type="Proteomes" id="UP000702544">
    <property type="component" value="Unassembled WGS sequence"/>
</dbReference>
<reference evidence="2 3" key="1">
    <citation type="submission" date="2020-01" db="EMBL/GenBank/DDBJ databases">
        <title>Genomes assembled from Gulf of Kutch pelagic sediment metagenomes.</title>
        <authorList>
            <person name="Chandrashekar M."/>
            <person name="Mahajan M.S."/>
            <person name="Dave K.J."/>
            <person name="Vatsa P."/>
            <person name="Nathani N.M."/>
        </authorList>
    </citation>
    <scope>NUCLEOTIDE SEQUENCE [LARGE SCALE GENOMIC DNA]</scope>
    <source>
        <strain evidence="2">KS3-K002</strain>
    </source>
</reference>
<sequence length="71" mass="7145">GTLVAMGLALGIAGAALATLVIRGLLFGVEPHDPITFIGVAAMMAAIGIGACWIPALRAARIDPAISMRSM</sequence>
<organism evidence="2 3">
    <name type="scientific">Candidatus Kutchimonas denitrificans</name>
    <dbReference type="NCBI Taxonomy" id="3056748"/>
    <lineage>
        <taxon>Bacteria</taxon>
        <taxon>Pseudomonadati</taxon>
        <taxon>Gemmatimonadota</taxon>
        <taxon>Gemmatimonadia</taxon>
        <taxon>Candidatus Palauibacterales</taxon>
        <taxon>Candidatus Palauibacteraceae</taxon>
        <taxon>Candidatus Kutchimonas</taxon>
    </lineage>
</organism>
<dbReference type="AlphaFoldDB" id="A0AAE5CDD8"/>
<comment type="caution">
    <text evidence="2">The sequence shown here is derived from an EMBL/GenBank/DDBJ whole genome shotgun (WGS) entry which is preliminary data.</text>
</comment>
<proteinExistence type="predicted"/>
<gene>
    <name evidence="2" type="ORF">GWO12_10825</name>
</gene>
<protein>
    <recommendedName>
        <fullName evidence="4">FtsX-like permease family protein</fullName>
    </recommendedName>
</protein>
<keyword evidence="1" id="KW-0472">Membrane</keyword>
<evidence type="ECO:0000313" key="2">
    <source>
        <dbReference type="EMBL" id="NIR75584.1"/>
    </source>
</evidence>
<feature type="non-terminal residue" evidence="2">
    <location>
        <position position="1"/>
    </location>
</feature>
<keyword evidence="1" id="KW-0812">Transmembrane</keyword>
<feature type="transmembrane region" description="Helical" evidence="1">
    <location>
        <begin position="34"/>
        <end position="60"/>
    </location>
</feature>
<dbReference type="EMBL" id="JAACAK010000083">
    <property type="protein sequence ID" value="NIR75584.1"/>
    <property type="molecule type" value="Genomic_DNA"/>
</dbReference>
<accession>A0AAE5CDD8</accession>
<evidence type="ECO:0000313" key="3">
    <source>
        <dbReference type="Proteomes" id="UP000702544"/>
    </source>
</evidence>
<evidence type="ECO:0000256" key="1">
    <source>
        <dbReference type="SAM" id="Phobius"/>
    </source>
</evidence>